<accession>A0A7R8AUW4</accession>
<dbReference type="EMBL" id="AP024450">
    <property type="protein sequence ID" value="BCS30293.1"/>
    <property type="molecule type" value="Genomic_DNA"/>
</dbReference>
<sequence length="105" mass="11501">MAPFAGETLISIEYRCFHPASRPVDPGASPEKMMRRRGAYPPFRPGLLVNLESWMGPSHARRGQPESVHCLLSPRGETSDKQANKPTGVTVGSIQSCSLPRLDEV</sequence>
<dbReference type="RefSeq" id="XP_041562479.1">
    <property type="nucleotide sequence ID" value="XM_041696895.1"/>
</dbReference>
<feature type="compositionally biased region" description="Polar residues" evidence="1">
    <location>
        <begin position="84"/>
        <end position="94"/>
    </location>
</feature>
<evidence type="ECO:0000313" key="3">
    <source>
        <dbReference type="Proteomes" id="UP000654913"/>
    </source>
</evidence>
<evidence type="ECO:0000256" key="1">
    <source>
        <dbReference type="SAM" id="MobiDB-lite"/>
    </source>
</evidence>
<proteinExistence type="predicted"/>
<dbReference type="KEGG" id="apuu:APUU_80596A"/>
<keyword evidence="3" id="KW-1185">Reference proteome</keyword>
<evidence type="ECO:0000313" key="2">
    <source>
        <dbReference type="EMBL" id="BCS30293.1"/>
    </source>
</evidence>
<dbReference type="Proteomes" id="UP000654913">
    <property type="component" value="Chromosome 8"/>
</dbReference>
<dbReference type="AlphaFoldDB" id="A0A7R8AUW4"/>
<reference evidence="2" key="1">
    <citation type="submission" date="2021-01" db="EMBL/GenBank/DDBJ databases">
        <authorList>
            <consortium name="Aspergillus puulaauensis MK2 genome sequencing consortium"/>
            <person name="Kazuki M."/>
            <person name="Futagami T."/>
        </authorList>
    </citation>
    <scope>NUCLEOTIDE SEQUENCE</scope>
    <source>
        <strain evidence="2">MK2</strain>
    </source>
</reference>
<gene>
    <name evidence="2" type="ORF">APUU_80596A</name>
</gene>
<name>A0A7R8AUW4_9EURO</name>
<dbReference type="GeneID" id="64980290"/>
<reference evidence="2" key="2">
    <citation type="submission" date="2021-02" db="EMBL/GenBank/DDBJ databases">
        <title>Aspergillus puulaauensis MK2 genome sequence.</title>
        <authorList>
            <person name="Futagami T."/>
            <person name="Mori K."/>
            <person name="Kadooka C."/>
            <person name="Tanaka T."/>
        </authorList>
    </citation>
    <scope>NUCLEOTIDE SEQUENCE</scope>
    <source>
        <strain evidence="2">MK2</strain>
    </source>
</reference>
<feature type="region of interest" description="Disordered" evidence="1">
    <location>
        <begin position="72"/>
        <end position="94"/>
    </location>
</feature>
<organism evidence="2 3">
    <name type="scientific">Aspergillus puulaauensis</name>
    <dbReference type="NCBI Taxonomy" id="1220207"/>
    <lineage>
        <taxon>Eukaryota</taxon>
        <taxon>Fungi</taxon>
        <taxon>Dikarya</taxon>
        <taxon>Ascomycota</taxon>
        <taxon>Pezizomycotina</taxon>
        <taxon>Eurotiomycetes</taxon>
        <taxon>Eurotiomycetidae</taxon>
        <taxon>Eurotiales</taxon>
        <taxon>Aspergillaceae</taxon>
        <taxon>Aspergillus</taxon>
    </lineage>
</organism>
<protein>
    <submittedName>
        <fullName evidence="2">Uncharacterized protein</fullName>
    </submittedName>
</protein>